<evidence type="ECO:0000313" key="4">
    <source>
        <dbReference type="Proteomes" id="UP000757435"/>
    </source>
</evidence>
<comment type="caution">
    <text evidence="3">The sequence shown here is derived from an EMBL/GenBank/DDBJ whole genome shotgun (WGS) entry which is preliminary data.</text>
</comment>
<dbReference type="Pfam" id="PF13414">
    <property type="entry name" value="TPR_11"/>
    <property type="match status" value="1"/>
</dbReference>
<dbReference type="SUPFAM" id="SSF48452">
    <property type="entry name" value="TPR-like"/>
    <property type="match status" value="1"/>
</dbReference>
<dbReference type="InterPro" id="IPR011990">
    <property type="entry name" value="TPR-like_helical_dom_sf"/>
</dbReference>
<dbReference type="AlphaFoldDB" id="A0A951ULV3"/>
<gene>
    <name evidence="3" type="ORF">KME15_08575</name>
</gene>
<evidence type="ECO:0000313" key="3">
    <source>
        <dbReference type="EMBL" id="MBW4658715.1"/>
    </source>
</evidence>
<reference evidence="3" key="1">
    <citation type="submission" date="2021-05" db="EMBL/GenBank/DDBJ databases">
        <authorList>
            <person name="Pietrasiak N."/>
            <person name="Ward R."/>
            <person name="Stajich J.E."/>
            <person name="Kurbessoian T."/>
        </authorList>
    </citation>
    <scope>NUCLEOTIDE SEQUENCE</scope>
    <source>
        <strain evidence="3">UHER 2000/2452</strain>
    </source>
</reference>
<reference evidence="3" key="2">
    <citation type="journal article" date="2022" name="Microbiol. Resour. Announc.">
        <title>Metagenome Sequencing to Explore Phylogenomics of Terrestrial Cyanobacteria.</title>
        <authorList>
            <person name="Ward R.D."/>
            <person name="Stajich J.E."/>
            <person name="Johansen J.R."/>
            <person name="Huntemann M."/>
            <person name="Clum A."/>
            <person name="Foster B."/>
            <person name="Foster B."/>
            <person name="Roux S."/>
            <person name="Palaniappan K."/>
            <person name="Varghese N."/>
            <person name="Mukherjee S."/>
            <person name="Reddy T.B.K."/>
            <person name="Daum C."/>
            <person name="Copeland A."/>
            <person name="Chen I.A."/>
            <person name="Ivanova N.N."/>
            <person name="Kyrpides N.C."/>
            <person name="Shapiro N."/>
            <person name="Eloe-Fadrosh E.A."/>
            <person name="Pietrasiak N."/>
        </authorList>
    </citation>
    <scope>NUCLEOTIDE SEQUENCE</scope>
    <source>
        <strain evidence="3">UHER 2000/2452</strain>
    </source>
</reference>
<keyword evidence="2" id="KW-0472">Membrane</keyword>
<dbReference type="Proteomes" id="UP000757435">
    <property type="component" value="Unassembled WGS sequence"/>
</dbReference>
<keyword evidence="2" id="KW-1133">Transmembrane helix</keyword>
<protein>
    <submittedName>
        <fullName evidence="3">Tetratricopeptide repeat protein</fullName>
    </submittedName>
</protein>
<evidence type="ECO:0000256" key="2">
    <source>
        <dbReference type="SAM" id="Phobius"/>
    </source>
</evidence>
<accession>A0A951ULV3</accession>
<evidence type="ECO:0000256" key="1">
    <source>
        <dbReference type="PROSITE-ProRule" id="PRU00339"/>
    </source>
</evidence>
<name>A0A951ULV3_9CYAN</name>
<feature type="transmembrane region" description="Helical" evidence="2">
    <location>
        <begin position="6"/>
        <end position="24"/>
    </location>
</feature>
<feature type="repeat" description="TPR" evidence="1">
    <location>
        <begin position="64"/>
        <end position="97"/>
    </location>
</feature>
<dbReference type="EMBL" id="JAHHHD010000007">
    <property type="protein sequence ID" value="MBW4658715.1"/>
    <property type="molecule type" value="Genomic_DNA"/>
</dbReference>
<sequence>MNTSSFLIWIIFVGAIAAFAVINMSQAYVGSGSLAVVFSEPILPTPPSAADSEVALSPSVFLQQSQEVQQGNEAFQAGNYRKAADRFAAAIQLHPNFAEAYHNRGRAIANLRSDNEAASILVKAGELYLQQDNTTGYEQVKQDLKLLKEKRIEDKALKEKTPPEQG</sequence>
<keyword evidence="1" id="KW-0802">TPR repeat</keyword>
<dbReference type="Gene3D" id="1.25.40.10">
    <property type="entry name" value="Tetratricopeptide repeat domain"/>
    <property type="match status" value="1"/>
</dbReference>
<organism evidence="3 4">
    <name type="scientific">Drouetiella hepatica Uher 2000/2452</name>
    <dbReference type="NCBI Taxonomy" id="904376"/>
    <lineage>
        <taxon>Bacteria</taxon>
        <taxon>Bacillati</taxon>
        <taxon>Cyanobacteriota</taxon>
        <taxon>Cyanophyceae</taxon>
        <taxon>Oculatellales</taxon>
        <taxon>Oculatellaceae</taxon>
        <taxon>Drouetiella</taxon>
    </lineage>
</organism>
<dbReference type="PROSITE" id="PS50005">
    <property type="entry name" value="TPR"/>
    <property type="match status" value="1"/>
</dbReference>
<keyword evidence="2" id="KW-0812">Transmembrane</keyword>
<proteinExistence type="predicted"/>
<dbReference type="InterPro" id="IPR019734">
    <property type="entry name" value="TPR_rpt"/>
</dbReference>